<dbReference type="Proteomes" id="UP001196068">
    <property type="component" value="Unassembled WGS sequence"/>
</dbReference>
<dbReference type="Pfam" id="PF12616">
    <property type="entry name" value="DUF3775"/>
    <property type="match status" value="1"/>
</dbReference>
<dbReference type="RefSeq" id="WP_211876254.1">
    <property type="nucleotide sequence ID" value="NZ_JAAEDH010000033.1"/>
</dbReference>
<feature type="compositionally biased region" description="Acidic residues" evidence="1">
    <location>
        <begin position="35"/>
        <end position="45"/>
    </location>
</feature>
<sequence length="141" mass="15418">MAEDDDANEVDLGISLESVAAVVDQMRALQIREEPDSEDAEEDQNSEAALLTEQPDDQTLEMLEAFIGEMNTDEQISLIALAWVGRGDYGPDEWAEARRLAAERDGGGRDPTAYLLDMDNLADLLSEGVAAFGLSIEDVER</sequence>
<proteinExistence type="predicted"/>
<evidence type="ECO:0000313" key="2">
    <source>
        <dbReference type="EMBL" id="MBR0657392.1"/>
    </source>
</evidence>
<dbReference type="EMBL" id="JAAEDH010000033">
    <property type="protein sequence ID" value="MBR0657392.1"/>
    <property type="molecule type" value="Genomic_DNA"/>
</dbReference>
<reference evidence="2" key="1">
    <citation type="submission" date="2020-01" db="EMBL/GenBank/DDBJ databases">
        <authorList>
            <person name="Rat A."/>
        </authorList>
    </citation>
    <scope>NUCLEOTIDE SEQUENCE</scope>
    <source>
        <strain evidence="2">LMG 28251</strain>
    </source>
</reference>
<feature type="region of interest" description="Disordered" evidence="1">
    <location>
        <begin position="30"/>
        <end position="55"/>
    </location>
</feature>
<evidence type="ECO:0000313" key="3">
    <source>
        <dbReference type="Proteomes" id="UP001196068"/>
    </source>
</evidence>
<protein>
    <submittedName>
        <fullName evidence="2">DUF3775 domain-containing protein</fullName>
    </submittedName>
</protein>
<comment type="caution">
    <text evidence="2">The sequence shown here is derived from an EMBL/GenBank/DDBJ whole genome shotgun (WGS) entry which is preliminary data.</text>
</comment>
<accession>A0AAF1JYX3</accession>
<keyword evidence="3" id="KW-1185">Reference proteome</keyword>
<name>A0AAF1JYX3_9PROT</name>
<dbReference type="InterPro" id="IPR022254">
    <property type="entry name" value="DUF3775"/>
</dbReference>
<gene>
    <name evidence="2" type="ORF">GXW79_20115</name>
</gene>
<reference evidence="2" key="2">
    <citation type="journal article" date="2021" name="Syst. Appl. Microbiol.">
        <title>Roseomonas hellenica sp. nov., isolated from roots of wild-growing Alkanna tinctoria.</title>
        <authorList>
            <person name="Rat A."/>
            <person name="Naranjo H.D."/>
            <person name="Lebbe L."/>
            <person name="Cnockaert M."/>
            <person name="Krigas N."/>
            <person name="Grigoriadou K."/>
            <person name="Maloupa E."/>
            <person name="Willems A."/>
        </authorList>
    </citation>
    <scope>NUCLEOTIDE SEQUENCE</scope>
    <source>
        <strain evidence="2">LMG 28251</strain>
    </source>
</reference>
<organism evidence="2 3">
    <name type="scientific">Plastoroseomonas arctica</name>
    <dbReference type="NCBI Taxonomy" id="1509237"/>
    <lineage>
        <taxon>Bacteria</taxon>
        <taxon>Pseudomonadati</taxon>
        <taxon>Pseudomonadota</taxon>
        <taxon>Alphaproteobacteria</taxon>
        <taxon>Acetobacterales</taxon>
        <taxon>Acetobacteraceae</taxon>
        <taxon>Plastoroseomonas</taxon>
    </lineage>
</organism>
<dbReference type="AlphaFoldDB" id="A0AAF1JYX3"/>
<evidence type="ECO:0000256" key="1">
    <source>
        <dbReference type="SAM" id="MobiDB-lite"/>
    </source>
</evidence>